<protein>
    <submittedName>
        <fullName evidence="3">Putative flagellin modification protein FlmD</fullName>
    </submittedName>
</protein>
<organism evidence="3 4">
    <name type="scientific">Colwellia psychrerythraea (strain 34H / ATCC BAA-681)</name>
    <name type="common">Vibrio psychroerythus</name>
    <dbReference type="NCBI Taxonomy" id="167879"/>
    <lineage>
        <taxon>Bacteria</taxon>
        <taxon>Pseudomonadati</taxon>
        <taxon>Pseudomonadota</taxon>
        <taxon>Gammaproteobacteria</taxon>
        <taxon>Alteromonadales</taxon>
        <taxon>Colwelliaceae</taxon>
        <taxon>Colwellia</taxon>
    </lineage>
</organism>
<evidence type="ECO:0000313" key="4">
    <source>
        <dbReference type="Proteomes" id="UP000000547"/>
    </source>
</evidence>
<dbReference type="HOGENOM" id="CLU_023406_0_0_6"/>
<gene>
    <name evidence="3" type="ordered locus">CPS_2095</name>
</gene>
<feature type="binding site" evidence="2">
    <location>
        <position position="177"/>
    </location>
    <ligand>
        <name>substrate</name>
    </ligand>
</feature>
<dbReference type="Proteomes" id="UP000000547">
    <property type="component" value="Chromosome"/>
</dbReference>
<name>Q483E5_COLP3</name>
<dbReference type="RefSeq" id="WP_011042916.1">
    <property type="nucleotide sequence ID" value="NC_003910.7"/>
</dbReference>
<dbReference type="InterPro" id="IPR020023">
    <property type="entry name" value="PseG"/>
</dbReference>
<feature type="binding site" evidence="2">
    <location>
        <position position="284"/>
    </location>
    <ligand>
        <name>substrate</name>
    </ligand>
</feature>
<proteinExistence type="predicted"/>
<dbReference type="Gene3D" id="3.40.50.11190">
    <property type="match status" value="1"/>
</dbReference>
<reference evidence="3" key="1">
    <citation type="journal article" date="2005" name="Proc. Natl. Acad. Sci. U.S.A.">
        <title>The psychrophilic lifestyle as revealed by the genome sequence of Colwellia psychrerythraea 34H through genomic and proteomic analyses.</title>
        <authorList>
            <person name="Methe B.A."/>
            <person name="Nelson K.E."/>
            <person name="Deming J.W."/>
            <person name="Momen B."/>
            <person name="Melamud E."/>
            <person name="Zhang X."/>
            <person name="Moult J."/>
            <person name="Madupu R."/>
            <person name="Nelson W.C."/>
            <person name="Dodson R.J."/>
            <person name="Brinkac L.M."/>
            <person name="Daugherty S.C."/>
            <person name="Durkin A.S."/>
            <person name="DeBoy R.T."/>
            <person name="Kolonay J.F."/>
            <person name="Sullivan S.A."/>
            <person name="Zhou L."/>
            <person name="Davidsen T.M."/>
            <person name="Wu M."/>
            <person name="Huston A.L."/>
            <person name="Lewis M."/>
            <person name="Weaver B."/>
            <person name="Weidman J.F."/>
            <person name="Khouri H."/>
            <person name="Utterback T.R."/>
            <person name="Feldblyum T.V."/>
            <person name="Fraser C.M."/>
        </authorList>
    </citation>
    <scope>NUCLEOTIDE SEQUENCE [LARGE SCALE GENOMIC DNA]</scope>
    <source>
        <strain evidence="3">34H</strain>
    </source>
</reference>
<dbReference type="NCBIfam" id="TIGR03590">
    <property type="entry name" value="PseG"/>
    <property type="match status" value="1"/>
</dbReference>
<dbReference type="EMBL" id="CP000083">
    <property type="protein sequence ID" value="AAZ28252.1"/>
    <property type="molecule type" value="Genomic_DNA"/>
</dbReference>
<sequence length="367" mass="41003">MTDWFVIRADASKEIGIGHVMRCLALAEWLYFNNVSSLLLTKFPNELIELKINQLKGKVIYLPESSSPPDNSYLHSKWLDGSEDDDAKLCRAAIEQEIQKIGKSPLFILVDHYALAAPWEKQLSQYAKTLVVDDLSDRPHACTWLVDQTFGKTEVDYLSLVPDEAQLLIGPQYALIRKEFTEAPASFQRSLPKADIKVLLSLGGVDKNNVTSRLLSFLENSRNIYKKKIVITVVTSNSNPNLEYLKVTISHMHNTSLLVDVNNMAELMANHDVCIGAAGSTSWERCVMSLPTLSIVLAENQKTISKNLAEVGAILDLGLVADITRARFFELFNSLINNVELYNSISKKSKTLCDGLGCQRIIEEVIN</sequence>
<dbReference type="AlphaFoldDB" id="Q483E5"/>
<accession>Q483E5</accession>
<dbReference type="SUPFAM" id="SSF53756">
    <property type="entry name" value="UDP-Glycosyltransferase/glycogen phosphorylase"/>
    <property type="match status" value="1"/>
</dbReference>
<keyword evidence="3" id="KW-0282">Flagellum</keyword>
<keyword evidence="3" id="KW-0966">Cell projection</keyword>
<evidence type="ECO:0000256" key="1">
    <source>
        <dbReference type="PIRSR" id="PIRSR620023-1"/>
    </source>
</evidence>
<evidence type="ECO:0000313" key="3">
    <source>
        <dbReference type="EMBL" id="AAZ28252.1"/>
    </source>
</evidence>
<evidence type="ECO:0000256" key="2">
    <source>
        <dbReference type="PIRSR" id="PIRSR620023-2"/>
    </source>
</evidence>
<dbReference type="KEGG" id="cps:CPS_2095"/>
<dbReference type="Gene3D" id="3.40.50.2000">
    <property type="entry name" value="Glycogen Phosphorylase B"/>
    <property type="match status" value="1"/>
</dbReference>
<feature type="active site" description="Proton acceptor" evidence="1">
    <location>
        <position position="19"/>
    </location>
</feature>
<keyword evidence="3" id="KW-0969">Cilium</keyword>
<dbReference type="STRING" id="167879.CPS_2095"/>